<dbReference type="EMBL" id="NBIV01000024">
    <property type="protein sequence ID" value="PXF47437.1"/>
    <property type="molecule type" value="Genomic_DNA"/>
</dbReference>
<protein>
    <submittedName>
        <fullName evidence="1">Uncharacterized protein</fullName>
    </submittedName>
</protein>
<dbReference type="AlphaFoldDB" id="A0A2V3J0I6"/>
<evidence type="ECO:0000313" key="1">
    <source>
        <dbReference type="EMBL" id="PXF47437.1"/>
    </source>
</evidence>
<gene>
    <name evidence="1" type="ORF">BWQ96_02768</name>
</gene>
<evidence type="ECO:0000313" key="2">
    <source>
        <dbReference type="Proteomes" id="UP000247409"/>
    </source>
</evidence>
<accession>A0A2V3J0I6</accession>
<name>A0A2V3J0I6_9FLOR</name>
<comment type="caution">
    <text evidence="1">The sequence shown here is derived from an EMBL/GenBank/DDBJ whole genome shotgun (WGS) entry which is preliminary data.</text>
</comment>
<organism evidence="1 2">
    <name type="scientific">Gracilariopsis chorda</name>
    <dbReference type="NCBI Taxonomy" id="448386"/>
    <lineage>
        <taxon>Eukaryota</taxon>
        <taxon>Rhodophyta</taxon>
        <taxon>Florideophyceae</taxon>
        <taxon>Rhodymeniophycidae</taxon>
        <taxon>Gracilariales</taxon>
        <taxon>Gracilariaceae</taxon>
        <taxon>Gracilariopsis</taxon>
    </lineage>
</organism>
<reference evidence="1 2" key="1">
    <citation type="journal article" date="2018" name="Mol. Biol. Evol.">
        <title>Analysis of the draft genome of the red seaweed Gracilariopsis chorda provides insights into genome size evolution in Rhodophyta.</title>
        <authorList>
            <person name="Lee J."/>
            <person name="Yang E.C."/>
            <person name="Graf L."/>
            <person name="Yang J.H."/>
            <person name="Qiu H."/>
            <person name="Zel Zion U."/>
            <person name="Chan C.X."/>
            <person name="Stephens T.G."/>
            <person name="Weber A.P.M."/>
            <person name="Boo G.H."/>
            <person name="Boo S.M."/>
            <person name="Kim K.M."/>
            <person name="Shin Y."/>
            <person name="Jung M."/>
            <person name="Lee S.J."/>
            <person name="Yim H.S."/>
            <person name="Lee J.H."/>
            <person name="Bhattacharya D."/>
            <person name="Yoon H.S."/>
        </authorList>
    </citation>
    <scope>NUCLEOTIDE SEQUENCE [LARGE SCALE GENOMIC DNA]</scope>
    <source>
        <strain evidence="1 2">SKKU-2015</strain>
        <tissue evidence="1">Whole body</tissue>
    </source>
</reference>
<keyword evidence="2" id="KW-1185">Reference proteome</keyword>
<proteinExistence type="predicted"/>
<dbReference type="Proteomes" id="UP000247409">
    <property type="component" value="Unassembled WGS sequence"/>
</dbReference>
<sequence>MTAANYGPGQADKGWDVVGAVVVRDWQVERECDFDTLNEILWRKRMK</sequence>